<feature type="domain" description="GST C-terminal" evidence="1">
    <location>
        <begin position="162"/>
        <end position="290"/>
    </location>
</feature>
<dbReference type="PROSITE" id="PS50405">
    <property type="entry name" value="GST_CTER"/>
    <property type="match status" value="1"/>
</dbReference>
<evidence type="ECO:0000313" key="2">
    <source>
        <dbReference type="EMBL" id="GHH76145.1"/>
    </source>
</evidence>
<dbReference type="AlphaFoldDB" id="A0A919G150"/>
<dbReference type="Pfam" id="PF13409">
    <property type="entry name" value="GST_N_2"/>
    <property type="match status" value="1"/>
</dbReference>
<dbReference type="PANTHER" id="PTHR32419:SF6">
    <property type="entry name" value="GLUTATHIONE S-TRANSFERASE OMEGA-LIKE 1-RELATED"/>
    <property type="match status" value="1"/>
</dbReference>
<reference evidence="2" key="1">
    <citation type="journal article" date="2014" name="Int. J. Syst. Evol. Microbiol.">
        <title>Complete genome sequence of Corynebacterium casei LMG S-19264T (=DSM 44701T), isolated from a smear-ripened cheese.</title>
        <authorList>
            <consortium name="US DOE Joint Genome Institute (JGI-PGF)"/>
            <person name="Walter F."/>
            <person name="Albersmeier A."/>
            <person name="Kalinowski J."/>
            <person name="Ruckert C."/>
        </authorList>
    </citation>
    <scope>NUCLEOTIDE SEQUENCE</scope>
    <source>
        <strain evidence="2">JCM 4646</strain>
    </source>
</reference>
<dbReference type="InterPro" id="IPR004045">
    <property type="entry name" value="Glutathione_S-Trfase_N"/>
</dbReference>
<proteinExistence type="predicted"/>
<comment type="caution">
    <text evidence="2">The sequence shown here is derived from an EMBL/GenBank/DDBJ whole genome shotgun (WGS) entry which is preliminary data.</text>
</comment>
<dbReference type="PANTHER" id="PTHR32419">
    <property type="entry name" value="GLUTATHIONYL-HYDROQUINONE REDUCTASE"/>
    <property type="match status" value="1"/>
</dbReference>
<organism evidence="2 3">
    <name type="scientific">Kitasatospora indigofera</name>
    <dbReference type="NCBI Taxonomy" id="67307"/>
    <lineage>
        <taxon>Bacteria</taxon>
        <taxon>Bacillati</taxon>
        <taxon>Actinomycetota</taxon>
        <taxon>Actinomycetes</taxon>
        <taxon>Kitasatosporales</taxon>
        <taxon>Streptomycetaceae</taxon>
        <taxon>Kitasatospora</taxon>
    </lineage>
</organism>
<dbReference type="Pfam" id="PF13410">
    <property type="entry name" value="GST_C_2"/>
    <property type="match status" value="1"/>
</dbReference>
<gene>
    <name evidence="2" type="ORF">GCM10018781_46720</name>
</gene>
<dbReference type="RefSeq" id="WP_190212849.1">
    <property type="nucleotide sequence ID" value="NZ_BNBO01000028.1"/>
</dbReference>
<dbReference type="InterPro" id="IPR036282">
    <property type="entry name" value="Glutathione-S-Trfase_C_sf"/>
</dbReference>
<dbReference type="GO" id="GO:0005737">
    <property type="term" value="C:cytoplasm"/>
    <property type="evidence" value="ECO:0007669"/>
    <property type="project" value="TreeGrafter"/>
</dbReference>
<name>A0A919G150_9ACTN</name>
<reference evidence="2" key="2">
    <citation type="submission" date="2020-09" db="EMBL/GenBank/DDBJ databases">
        <authorList>
            <person name="Sun Q."/>
            <person name="Ohkuma M."/>
        </authorList>
    </citation>
    <scope>NUCLEOTIDE SEQUENCE</scope>
    <source>
        <strain evidence="2">JCM 4646</strain>
    </source>
</reference>
<evidence type="ECO:0000313" key="3">
    <source>
        <dbReference type="Proteomes" id="UP000617734"/>
    </source>
</evidence>
<accession>A0A919G150</accession>
<dbReference type="InterPro" id="IPR016639">
    <property type="entry name" value="GST_Omega/GSH"/>
</dbReference>
<dbReference type="Gene3D" id="1.20.1050.10">
    <property type="match status" value="1"/>
</dbReference>
<evidence type="ECO:0000259" key="1">
    <source>
        <dbReference type="PROSITE" id="PS50405"/>
    </source>
</evidence>
<sequence>MSLTPRYADAVDTTTHGEYRINRTPGDERPLYRFTGRITADGSSGFRAEPGRYHVYAGWFCPWAQRVTIQLALNGLEDVVSVSYVDGARDGRGWAFRETHGPDPVNGFTLLREAYEATEPGFDGHISVPTLWDRETGRIVSNDFAGIGIDLATEFGGWSNGADHYPAELRPRIEELDSWLGPAVNRGVGAAAGEGPAAEAARAELLAAFAELDKLLGQQRHLLGERLTEADVRLWVTLARYDVASNAGRAIGPALDAYPNLWAYARDLYQRPAFAGTTDFATFARPGAALPDWNAAHDREALAAAGA</sequence>
<protein>
    <recommendedName>
        <fullName evidence="1">GST C-terminal domain-containing protein</fullName>
    </recommendedName>
</protein>
<dbReference type="EMBL" id="BNBO01000028">
    <property type="protein sequence ID" value="GHH76145.1"/>
    <property type="molecule type" value="Genomic_DNA"/>
</dbReference>
<dbReference type="SUPFAM" id="SSF47616">
    <property type="entry name" value="GST C-terminal domain-like"/>
    <property type="match status" value="1"/>
</dbReference>
<dbReference type="GeneID" id="95355054"/>
<dbReference type="Proteomes" id="UP000617734">
    <property type="component" value="Unassembled WGS sequence"/>
</dbReference>
<dbReference type="InterPro" id="IPR010987">
    <property type="entry name" value="Glutathione-S-Trfase_C-like"/>
</dbReference>
<keyword evidence="3" id="KW-1185">Reference proteome</keyword>
<dbReference type="GO" id="GO:0004364">
    <property type="term" value="F:glutathione transferase activity"/>
    <property type="evidence" value="ECO:0007669"/>
    <property type="project" value="InterPro"/>
</dbReference>
<dbReference type="Gene3D" id="3.40.30.10">
    <property type="entry name" value="Glutaredoxin"/>
    <property type="match status" value="1"/>
</dbReference>
<dbReference type="InterPro" id="IPR036249">
    <property type="entry name" value="Thioredoxin-like_sf"/>
</dbReference>
<dbReference type="SUPFAM" id="SSF52833">
    <property type="entry name" value="Thioredoxin-like"/>
    <property type="match status" value="1"/>
</dbReference>